<keyword evidence="5" id="KW-1185">Reference proteome</keyword>
<dbReference type="Gene3D" id="2.60.40.640">
    <property type="match status" value="2"/>
</dbReference>
<dbReference type="SUPFAM" id="SSF81296">
    <property type="entry name" value="E set domains"/>
    <property type="match status" value="2"/>
</dbReference>
<protein>
    <recommendedName>
        <fullName evidence="3">Arrestin C-terminal-like domain-containing protein</fullName>
    </recommendedName>
</protein>
<feature type="domain" description="Arrestin C-terminal-like" evidence="3">
    <location>
        <begin position="148"/>
        <end position="275"/>
    </location>
</feature>
<dbReference type="InterPro" id="IPR014756">
    <property type="entry name" value="Ig_E-set"/>
</dbReference>
<organism evidence="4 5">
    <name type="scientific">Coptotermes formosanus</name>
    <name type="common">Formosan subterranean termite</name>
    <dbReference type="NCBI Taxonomy" id="36987"/>
    <lineage>
        <taxon>Eukaryota</taxon>
        <taxon>Metazoa</taxon>
        <taxon>Ecdysozoa</taxon>
        <taxon>Arthropoda</taxon>
        <taxon>Hexapoda</taxon>
        <taxon>Insecta</taxon>
        <taxon>Pterygota</taxon>
        <taxon>Neoptera</taxon>
        <taxon>Polyneoptera</taxon>
        <taxon>Dictyoptera</taxon>
        <taxon>Blattodea</taxon>
        <taxon>Blattoidea</taxon>
        <taxon>Termitoidae</taxon>
        <taxon>Rhinotermitidae</taxon>
        <taxon>Coptotermes</taxon>
    </lineage>
</organism>
<comment type="similarity">
    <text evidence="1">Belongs to the arrestin family.</text>
</comment>
<keyword evidence="2" id="KW-0716">Sensory transduction</keyword>
<dbReference type="InterPro" id="IPR011021">
    <property type="entry name" value="Arrestin-like_N"/>
</dbReference>
<dbReference type="PANTHER" id="PTHR11188:SF176">
    <property type="entry name" value="ARRESTIN DOMAIN-CONTAINING PROTEIN 1"/>
    <property type="match status" value="1"/>
</dbReference>
<dbReference type="Pfam" id="PF00339">
    <property type="entry name" value="Arrestin_N"/>
    <property type="match status" value="1"/>
</dbReference>
<gene>
    <name evidence="4" type="ORF">Cfor_03631</name>
</gene>
<comment type="caution">
    <text evidence="4">The sequence shown here is derived from an EMBL/GenBank/DDBJ whole genome shotgun (WGS) entry which is preliminary data.</text>
</comment>
<dbReference type="InterPro" id="IPR050357">
    <property type="entry name" value="Arrestin_domain-protein"/>
</dbReference>
<dbReference type="AlphaFoldDB" id="A0A6L2PEG6"/>
<dbReference type="InParanoid" id="A0A6L2PEG6"/>
<accession>A0A6L2PEG6</accession>
<name>A0A6L2PEG6_COPFO</name>
<evidence type="ECO:0000256" key="2">
    <source>
        <dbReference type="ARBA" id="ARBA00022606"/>
    </source>
</evidence>
<dbReference type="SMART" id="SM01017">
    <property type="entry name" value="Arrestin_C"/>
    <property type="match status" value="1"/>
</dbReference>
<dbReference type="EMBL" id="BLKM01000071">
    <property type="protein sequence ID" value="GFG28507.1"/>
    <property type="molecule type" value="Genomic_DNA"/>
</dbReference>
<dbReference type="Proteomes" id="UP000502823">
    <property type="component" value="Unassembled WGS sequence"/>
</dbReference>
<evidence type="ECO:0000313" key="4">
    <source>
        <dbReference type="EMBL" id="GFG28507.1"/>
    </source>
</evidence>
<dbReference type="GO" id="GO:0005737">
    <property type="term" value="C:cytoplasm"/>
    <property type="evidence" value="ECO:0007669"/>
    <property type="project" value="TreeGrafter"/>
</dbReference>
<evidence type="ECO:0000256" key="1">
    <source>
        <dbReference type="ARBA" id="ARBA00005298"/>
    </source>
</evidence>
<dbReference type="PANTHER" id="PTHR11188">
    <property type="entry name" value="ARRESTIN DOMAIN CONTAINING PROTEIN"/>
    <property type="match status" value="1"/>
</dbReference>
<reference evidence="5" key="1">
    <citation type="submission" date="2020-01" db="EMBL/GenBank/DDBJ databases">
        <title>Draft genome sequence of the Termite Coptotermes fromosanus.</title>
        <authorList>
            <person name="Itakura S."/>
            <person name="Yosikawa Y."/>
            <person name="Umezawa K."/>
        </authorList>
    </citation>
    <scope>NUCLEOTIDE SEQUENCE [LARGE SCALE GENOMIC DNA]</scope>
</reference>
<sequence length="281" mass="31465">MWVAGQQQPCGIIVKFKGEAECSWTERRTVHRNGKSETVSTHYRGYEMYFENSAKVFAGTGVTEVLPAGEHSFPFSMMLPIHLPSSFEGEYGYVRYTVKATLDRPWKFDHEVKAAFTVLSHFDLNLDPHNREPVKVENNKYFCCCCCKSGPLTLVTYVPARGYVPGQSIPMIIEVDNASNITVSGVVCELRQIVTYRAPGTSKQHFAVVASVALEGSVGENNSKTWTSRMTVPPLPSSSLPQCSIIDVDYRLHDDYSNKNKRQSALQNFIKEPKGCGFQDM</sequence>
<evidence type="ECO:0000313" key="5">
    <source>
        <dbReference type="Proteomes" id="UP000502823"/>
    </source>
</evidence>
<proteinExistence type="inferred from homology"/>
<dbReference type="InterPro" id="IPR011022">
    <property type="entry name" value="Arrestin_C-like"/>
</dbReference>
<dbReference type="InterPro" id="IPR014752">
    <property type="entry name" value="Arrestin-like_C"/>
</dbReference>
<dbReference type="OrthoDB" id="8191985at2759"/>
<dbReference type="Pfam" id="PF02752">
    <property type="entry name" value="Arrestin_C"/>
    <property type="match status" value="1"/>
</dbReference>
<dbReference type="GO" id="GO:0015031">
    <property type="term" value="P:protein transport"/>
    <property type="evidence" value="ECO:0007669"/>
    <property type="project" value="TreeGrafter"/>
</dbReference>
<evidence type="ECO:0000259" key="3">
    <source>
        <dbReference type="SMART" id="SM01017"/>
    </source>
</evidence>